<dbReference type="Pfam" id="PF13538">
    <property type="entry name" value="UvrD_C_2"/>
    <property type="match status" value="1"/>
</dbReference>
<dbReference type="GO" id="GO:0000725">
    <property type="term" value="P:recombinational repair"/>
    <property type="evidence" value="ECO:0007669"/>
    <property type="project" value="TreeGrafter"/>
</dbReference>
<evidence type="ECO:0000313" key="8">
    <source>
        <dbReference type="EMBL" id="SME95815.1"/>
    </source>
</evidence>
<dbReference type="GO" id="GO:0016787">
    <property type="term" value="F:hydrolase activity"/>
    <property type="evidence" value="ECO:0007669"/>
    <property type="project" value="UniProtKB-UniRule"/>
</dbReference>
<evidence type="ECO:0000256" key="6">
    <source>
        <dbReference type="SAM" id="MobiDB-lite"/>
    </source>
</evidence>
<evidence type="ECO:0000256" key="3">
    <source>
        <dbReference type="ARBA" id="ARBA00022806"/>
    </source>
</evidence>
<dbReference type="STRING" id="1513793.SAMN06296036_102242"/>
<dbReference type="RefSeq" id="WP_132315284.1">
    <property type="nucleotide sequence ID" value="NZ_FWZT01000002.1"/>
</dbReference>
<protein>
    <submittedName>
        <fullName evidence="8">DNA helicase-2 / ATP-dependent DNA helicase PcrA</fullName>
    </submittedName>
</protein>
<keyword evidence="4 5" id="KW-0067">ATP-binding</keyword>
<feature type="compositionally biased region" description="Polar residues" evidence="6">
    <location>
        <begin position="204"/>
        <end position="218"/>
    </location>
</feature>
<keyword evidence="9" id="KW-1185">Reference proteome</keyword>
<dbReference type="PROSITE" id="PS51198">
    <property type="entry name" value="UVRD_HELICASE_ATP_BIND"/>
    <property type="match status" value="1"/>
</dbReference>
<feature type="binding site" evidence="5">
    <location>
        <begin position="246"/>
        <end position="253"/>
    </location>
    <ligand>
        <name>ATP</name>
        <dbReference type="ChEBI" id="CHEBI:30616"/>
    </ligand>
</feature>
<dbReference type="Proteomes" id="UP000192907">
    <property type="component" value="Unassembled WGS sequence"/>
</dbReference>
<dbReference type="InterPro" id="IPR027785">
    <property type="entry name" value="UvrD-like_helicase_C"/>
</dbReference>
<dbReference type="OrthoDB" id="7211215at2"/>
<name>A0A1Y6BC41_9BACT</name>
<keyword evidence="3 5" id="KW-0347">Helicase</keyword>
<reference evidence="9" key="1">
    <citation type="submission" date="2017-04" db="EMBL/GenBank/DDBJ databases">
        <authorList>
            <person name="Varghese N."/>
            <person name="Submissions S."/>
        </authorList>
    </citation>
    <scope>NUCLEOTIDE SEQUENCE [LARGE SCALE GENOMIC DNA]</scope>
    <source>
        <strain evidence="9">RKEM611</strain>
    </source>
</reference>
<dbReference type="SUPFAM" id="SSF52540">
    <property type="entry name" value="P-loop containing nucleoside triphosphate hydrolases"/>
    <property type="match status" value="1"/>
</dbReference>
<dbReference type="GO" id="GO:0005829">
    <property type="term" value="C:cytosol"/>
    <property type="evidence" value="ECO:0007669"/>
    <property type="project" value="TreeGrafter"/>
</dbReference>
<evidence type="ECO:0000256" key="5">
    <source>
        <dbReference type="PROSITE-ProRule" id="PRU00560"/>
    </source>
</evidence>
<feature type="domain" description="UvrD-like helicase ATP-binding" evidence="7">
    <location>
        <begin position="225"/>
        <end position="605"/>
    </location>
</feature>
<dbReference type="PANTHER" id="PTHR11070:SF17">
    <property type="entry name" value="DNA HELICASE IV"/>
    <property type="match status" value="1"/>
</dbReference>
<dbReference type="InterPro" id="IPR027417">
    <property type="entry name" value="P-loop_NTPase"/>
</dbReference>
<evidence type="ECO:0000256" key="4">
    <source>
        <dbReference type="ARBA" id="ARBA00022840"/>
    </source>
</evidence>
<dbReference type="InterPro" id="IPR000212">
    <property type="entry name" value="DNA_helicase_UvrD/REP"/>
</dbReference>
<organism evidence="8 9">
    <name type="scientific">Pseudobacteriovorax antillogorgiicola</name>
    <dbReference type="NCBI Taxonomy" id="1513793"/>
    <lineage>
        <taxon>Bacteria</taxon>
        <taxon>Pseudomonadati</taxon>
        <taxon>Bdellovibrionota</taxon>
        <taxon>Oligoflexia</taxon>
        <taxon>Oligoflexales</taxon>
        <taxon>Pseudobacteriovoracaceae</taxon>
        <taxon>Pseudobacteriovorax</taxon>
    </lineage>
</organism>
<dbReference type="EMBL" id="FWZT01000002">
    <property type="protein sequence ID" value="SME95815.1"/>
    <property type="molecule type" value="Genomic_DNA"/>
</dbReference>
<sequence>MEGSGKLSEKDHAIIAEEESLLQQVQDGIKTTIEKRKINMNLIAKRLEALRDEASTAKTADLPALFDQMNTQRALIERSPDDALPERLSPYFAHMQLEEQGRKRDVLLGHITFLDTAKAPVIDWRHAPVSRIFFNYREGEEYEEELPGRLAEGVVTARRIVTVERGELVHIITPERSYTKDDQNNWIVDNRHALPSLMGGAGTASRSTSIGTGQSGSPSPDIAALLDPEQYRLLNSAVDDPLLILGGAGCGKTTVALHRMAYLNYLDKKRFAQNRMIVIVPEPGLVHLSGKLLRSLHLNQVQITTFEQWISQQARQLIKSLPKRVYKWTPGNVIRFKRHPAVRVAFEELVRQQVDELVKTFEKKLPGSDAAAKLLQKRTDLALLERLELAEKEYIQSLPGQDSKSKQQRIAVVKKFFQETRKNLLNVANDRIDLFSNREMLEWIVKHSDGQLSEGMIDQVLSHSLEQFNKSSQQRYSNIDASKLETIDGKSLAEEDADELAGTIDSEDFAVLLELHFFKAGRASTGKGRLKQYTHMVIDEAQDLAPMERNVLGRTLHPDAAITIAGDSAQQIDPSTSFDSWETVLDELGVTRVSANHLTTTYRSSAPIAAFAHKVLGPIAPRTAPTAIKDGAPVSFSNFKNDGQMSLMLNEALTDLILNEPHASVAIIAKEIETAKKLYDVLRDVPKVRFVPDGDFEFRPGIEITDASQVKGLEFDYVIVPDASYNVYRDKPEDRRLLHVAATRAIHQLWVISQVKPSPIIEGDEFHDQPASAPG</sequence>
<gene>
    <name evidence="8" type="ORF">SAMN06296036_102242</name>
</gene>
<dbReference type="GO" id="GO:0043138">
    <property type="term" value="F:3'-5' DNA helicase activity"/>
    <property type="evidence" value="ECO:0007669"/>
    <property type="project" value="TreeGrafter"/>
</dbReference>
<dbReference type="PANTHER" id="PTHR11070">
    <property type="entry name" value="UVRD / RECB / PCRA DNA HELICASE FAMILY MEMBER"/>
    <property type="match status" value="1"/>
</dbReference>
<evidence type="ECO:0000256" key="2">
    <source>
        <dbReference type="ARBA" id="ARBA00022801"/>
    </source>
</evidence>
<feature type="region of interest" description="Disordered" evidence="6">
    <location>
        <begin position="198"/>
        <end position="221"/>
    </location>
</feature>
<keyword evidence="1 5" id="KW-0547">Nucleotide-binding</keyword>
<dbReference type="GO" id="GO:0003677">
    <property type="term" value="F:DNA binding"/>
    <property type="evidence" value="ECO:0007669"/>
    <property type="project" value="InterPro"/>
</dbReference>
<evidence type="ECO:0000256" key="1">
    <source>
        <dbReference type="ARBA" id="ARBA00022741"/>
    </source>
</evidence>
<dbReference type="Gene3D" id="3.40.50.300">
    <property type="entry name" value="P-loop containing nucleotide triphosphate hydrolases"/>
    <property type="match status" value="2"/>
</dbReference>
<dbReference type="GO" id="GO:0005524">
    <property type="term" value="F:ATP binding"/>
    <property type="evidence" value="ECO:0007669"/>
    <property type="project" value="UniProtKB-UniRule"/>
</dbReference>
<accession>A0A1Y6BC41</accession>
<proteinExistence type="predicted"/>
<evidence type="ECO:0000259" key="7">
    <source>
        <dbReference type="PROSITE" id="PS51198"/>
    </source>
</evidence>
<dbReference type="Pfam" id="PF00580">
    <property type="entry name" value="UvrD-helicase"/>
    <property type="match status" value="1"/>
</dbReference>
<dbReference type="InterPro" id="IPR014016">
    <property type="entry name" value="UvrD-like_ATP-bd"/>
</dbReference>
<evidence type="ECO:0000313" key="9">
    <source>
        <dbReference type="Proteomes" id="UP000192907"/>
    </source>
</evidence>
<dbReference type="AlphaFoldDB" id="A0A1Y6BC41"/>
<keyword evidence="2 5" id="KW-0378">Hydrolase</keyword>